<organism evidence="1 2">
    <name type="scientific">Pseudoduganella guangdongensis</name>
    <dbReference type="NCBI Taxonomy" id="2692179"/>
    <lineage>
        <taxon>Bacteria</taxon>
        <taxon>Pseudomonadati</taxon>
        <taxon>Pseudomonadota</taxon>
        <taxon>Betaproteobacteria</taxon>
        <taxon>Burkholderiales</taxon>
        <taxon>Oxalobacteraceae</taxon>
        <taxon>Telluria group</taxon>
        <taxon>Pseudoduganella</taxon>
    </lineage>
</organism>
<protein>
    <submittedName>
        <fullName evidence="1">Pilus assembly protein PilW</fullName>
    </submittedName>
</protein>
<accession>A0A6N9HRF0</accession>
<dbReference type="EMBL" id="WWCJ01000032">
    <property type="protein sequence ID" value="MYN05552.1"/>
    <property type="molecule type" value="Genomic_DNA"/>
</dbReference>
<comment type="caution">
    <text evidence="1">The sequence shown here is derived from an EMBL/GenBank/DDBJ whole genome shotgun (WGS) entry which is preliminary data.</text>
</comment>
<keyword evidence="2" id="KW-1185">Reference proteome</keyword>
<reference evidence="1 2" key="1">
    <citation type="submission" date="2019-12" db="EMBL/GenBank/DDBJ databases">
        <title>Novel species isolated from a subtropical stream in China.</title>
        <authorList>
            <person name="Lu H."/>
        </authorList>
    </citation>
    <scope>NUCLEOTIDE SEQUENCE [LARGE SCALE GENOMIC DNA]</scope>
    <source>
        <strain evidence="1 2">DS3</strain>
    </source>
</reference>
<evidence type="ECO:0000313" key="2">
    <source>
        <dbReference type="Proteomes" id="UP000448575"/>
    </source>
</evidence>
<evidence type="ECO:0000313" key="1">
    <source>
        <dbReference type="EMBL" id="MYN05552.1"/>
    </source>
</evidence>
<dbReference type="InterPro" id="IPR032092">
    <property type="entry name" value="PilW"/>
</dbReference>
<sequence>MKHLQRGLAVAEVMIAMALSLLVVLVAATLLHASNADFLFNGANTRLDDNGRFALAIIGQSLRQAGFRGEPGAAAGPLAPLAVEGRDSASVATKAYGMGAAQAAVNGSDVLAIRFSPTAIAGAGAMLNCAGFPADAGEWAWSIFYVAKASDGVAELRCKYQSEHSWGADAVVRGVDAFHVLYGVDTDSPRDGMPNLFLTASALNALDAALPPAEQAMQPNWRRVVSVRIALLLHGERGSRPGMLLSSYALLPGADPAAHVNEAALPSSMQHRTRRVFGATVALRNL</sequence>
<proteinExistence type="predicted"/>
<dbReference type="Pfam" id="PF16074">
    <property type="entry name" value="PilW"/>
    <property type="match status" value="1"/>
</dbReference>
<dbReference type="RefSeq" id="WP_161028495.1">
    <property type="nucleotide sequence ID" value="NZ_WWCJ01000032.1"/>
</dbReference>
<dbReference type="AlphaFoldDB" id="A0A6N9HRF0"/>
<name>A0A6N9HRF0_9BURK</name>
<gene>
    <name evidence="1" type="ORF">GTP41_26005</name>
</gene>
<dbReference type="GO" id="GO:0043683">
    <property type="term" value="P:type IV pilus assembly"/>
    <property type="evidence" value="ECO:0007669"/>
    <property type="project" value="InterPro"/>
</dbReference>
<dbReference type="Proteomes" id="UP000448575">
    <property type="component" value="Unassembled WGS sequence"/>
</dbReference>